<organism evidence="2 3">
    <name type="scientific">Pseudonocardia yuanmonensis</name>
    <dbReference type="NCBI Taxonomy" id="1095914"/>
    <lineage>
        <taxon>Bacteria</taxon>
        <taxon>Bacillati</taxon>
        <taxon>Actinomycetota</taxon>
        <taxon>Actinomycetes</taxon>
        <taxon>Pseudonocardiales</taxon>
        <taxon>Pseudonocardiaceae</taxon>
        <taxon>Pseudonocardia</taxon>
    </lineage>
</organism>
<evidence type="ECO:0000256" key="1">
    <source>
        <dbReference type="SAM" id="MobiDB-lite"/>
    </source>
</evidence>
<dbReference type="EMBL" id="BAABIC010000013">
    <property type="protein sequence ID" value="GAA4697323.1"/>
    <property type="molecule type" value="Genomic_DNA"/>
</dbReference>
<feature type="region of interest" description="Disordered" evidence="1">
    <location>
        <begin position="1"/>
        <end position="29"/>
    </location>
</feature>
<evidence type="ECO:0000313" key="3">
    <source>
        <dbReference type="Proteomes" id="UP001500325"/>
    </source>
</evidence>
<name>A0ABP8WY29_9PSEU</name>
<protein>
    <submittedName>
        <fullName evidence="2">Uncharacterized protein</fullName>
    </submittedName>
</protein>
<evidence type="ECO:0000313" key="2">
    <source>
        <dbReference type="EMBL" id="GAA4697323.1"/>
    </source>
</evidence>
<dbReference type="Proteomes" id="UP001500325">
    <property type="component" value="Unassembled WGS sequence"/>
</dbReference>
<keyword evidence="3" id="KW-1185">Reference proteome</keyword>
<proteinExistence type="predicted"/>
<sequence length="68" mass="7227">MLAVAARAQDRPPLPIPERFADGSLPSLGELMEREIEPGRGRSRSPSADWSCAGGLRARLGAAGNPWT</sequence>
<accession>A0ABP8WY29</accession>
<reference evidence="3" key="1">
    <citation type="journal article" date="2019" name="Int. J. Syst. Evol. Microbiol.">
        <title>The Global Catalogue of Microorganisms (GCM) 10K type strain sequencing project: providing services to taxonomists for standard genome sequencing and annotation.</title>
        <authorList>
            <consortium name="The Broad Institute Genomics Platform"/>
            <consortium name="The Broad Institute Genome Sequencing Center for Infectious Disease"/>
            <person name="Wu L."/>
            <person name="Ma J."/>
        </authorList>
    </citation>
    <scope>NUCLEOTIDE SEQUENCE [LARGE SCALE GENOMIC DNA]</scope>
    <source>
        <strain evidence="3">JCM 18055</strain>
    </source>
</reference>
<gene>
    <name evidence="2" type="ORF">GCM10023215_39400</name>
</gene>
<comment type="caution">
    <text evidence="2">The sequence shown here is derived from an EMBL/GenBank/DDBJ whole genome shotgun (WGS) entry which is preliminary data.</text>
</comment>